<protein>
    <recommendedName>
        <fullName evidence="3">DUF4254 domain-containing protein</fullName>
    </recommendedName>
</protein>
<accession>A0ABS4QNQ5</accession>
<sequence>MTARHVPVPEPLPSKDQLLAALRGHYLIGPLCTQAFGLAELHRQRRDHPDRAPDIDACRTELIEQIDDWAEVALPDPHPGARTTPERLGLVIDRMADASEYAFRLLMTIDPGSHEMHAAWTRLAELEIAYGELSAGLLSGHRRLPNGQVPAPSAH</sequence>
<name>A0ABS4QNQ5_9NOCA</name>
<comment type="caution">
    <text evidence="1">The sequence shown here is derived from an EMBL/GenBank/DDBJ whole genome shotgun (WGS) entry which is preliminary data.</text>
</comment>
<gene>
    <name evidence="1" type="ORF">BJ987_005614</name>
</gene>
<organism evidence="1 2">
    <name type="scientific">Nocardia goodfellowii</name>
    <dbReference type="NCBI Taxonomy" id="882446"/>
    <lineage>
        <taxon>Bacteria</taxon>
        <taxon>Bacillati</taxon>
        <taxon>Actinomycetota</taxon>
        <taxon>Actinomycetes</taxon>
        <taxon>Mycobacteriales</taxon>
        <taxon>Nocardiaceae</taxon>
        <taxon>Nocardia</taxon>
    </lineage>
</organism>
<evidence type="ECO:0008006" key="3">
    <source>
        <dbReference type="Google" id="ProtNLM"/>
    </source>
</evidence>
<evidence type="ECO:0000313" key="1">
    <source>
        <dbReference type="EMBL" id="MBP2192713.1"/>
    </source>
</evidence>
<dbReference type="Proteomes" id="UP001519325">
    <property type="component" value="Unassembled WGS sequence"/>
</dbReference>
<evidence type="ECO:0000313" key="2">
    <source>
        <dbReference type="Proteomes" id="UP001519325"/>
    </source>
</evidence>
<reference evidence="1 2" key="1">
    <citation type="submission" date="2021-03" db="EMBL/GenBank/DDBJ databases">
        <title>Sequencing the genomes of 1000 actinobacteria strains.</title>
        <authorList>
            <person name="Klenk H.-P."/>
        </authorList>
    </citation>
    <scope>NUCLEOTIDE SEQUENCE [LARGE SCALE GENOMIC DNA]</scope>
    <source>
        <strain evidence="1 2">DSM 45516</strain>
    </source>
</reference>
<keyword evidence="2" id="KW-1185">Reference proteome</keyword>
<proteinExistence type="predicted"/>
<dbReference type="EMBL" id="JAGGMR010000001">
    <property type="protein sequence ID" value="MBP2192713.1"/>
    <property type="molecule type" value="Genomic_DNA"/>
</dbReference>
<dbReference type="RefSeq" id="WP_209895777.1">
    <property type="nucleotide sequence ID" value="NZ_JAGGMR010000001.1"/>
</dbReference>